<accession>A0A2T6BZE1</accession>
<evidence type="ECO:0000256" key="15">
    <source>
        <dbReference type="ARBA" id="ARBA00023012"/>
    </source>
</evidence>
<dbReference type="GO" id="GO:0051539">
    <property type="term" value="F:4 iron, 4 sulfur cluster binding"/>
    <property type="evidence" value="ECO:0007669"/>
    <property type="project" value="UniProtKB-KW"/>
</dbReference>
<evidence type="ECO:0000256" key="8">
    <source>
        <dbReference type="ARBA" id="ARBA00022553"/>
    </source>
</evidence>
<dbReference type="Gene3D" id="3.30.565.10">
    <property type="entry name" value="Histidine kinase-like ATPase, C-terminal domain"/>
    <property type="match status" value="1"/>
</dbReference>
<evidence type="ECO:0000256" key="16">
    <source>
        <dbReference type="ARBA" id="ARBA00023014"/>
    </source>
</evidence>
<evidence type="ECO:0000256" key="11">
    <source>
        <dbReference type="ARBA" id="ARBA00022741"/>
    </source>
</evidence>
<feature type="signal peptide" evidence="21">
    <location>
        <begin position="1"/>
        <end position="26"/>
    </location>
</feature>
<keyword evidence="12 23" id="KW-0418">Kinase</keyword>
<keyword evidence="10" id="KW-0479">Metal-binding</keyword>
<keyword evidence="24" id="KW-1185">Reference proteome</keyword>
<keyword evidence="21" id="KW-0732">Signal</keyword>
<keyword evidence="15" id="KW-0902">Two-component regulatory system</keyword>
<dbReference type="Pfam" id="PF13424">
    <property type="entry name" value="TPR_12"/>
    <property type="match status" value="1"/>
</dbReference>
<keyword evidence="9" id="KW-0808">Transferase</keyword>
<keyword evidence="20" id="KW-0472">Membrane</keyword>
<dbReference type="RefSeq" id="WP_108114672.1">
    <property type="nucleotide sequence ID" value="NZ_QBKT01000004.1"/>
</dbReference>
<evidence type="ECO:0000256" key="19">
    <source>
        <dbReference type="PROSITE-ProRule" id="PRU00339"/>
    </source>
</evidence>
<evidence type="ECO:0000313" key="24">
    <source>
        <dbReference type="Proteomes" id="UP000244090"/>
    </source>
</evidence>
<evidence type="ECO:0000256" key="2">
    <source>
        <dbReference type="ARBA" id="ARBA00001966"/>
    </source>
</evidence>
<keyword evidence="7" id="KW-0963">Cytoplasm</keyword>
<reference evidence="23 24" key="1">
    <citation type="submission" date="2018-04" db="EMBL/GenBank/DDBJ databases">
        <title>Genomic Encyclopedia of Archaeal and Bacterial Type Strains, Phase II (KMG-II): from individual species to whole genera.</title>
        <authorList>
            <person name="Goeker M."/>
        </authorList>
    </citation>
    <scope>NUCLEOTIDE SEQUENCE [LARGE SCALE GENOMIC DNA]</scope>
    <source>
        <strain evidence="23 24">DSM 25731</strain>
    </source>
</reference>
<dbReference type="InterPro" id="IPR036890">
    <property type="entry name" value="HATPase_C_sf"/>
</dbReference>
<feature type="repeat" description="TPR" evidence="19">
    <location>
        <begin position="235"/>
        <end position="268"/>
    </location>
</feature>
<dbReference type="SUPFAM" id="SSF55874">
    <property type="entry name" value="ATPase domain of HSP90 chaperone/DNA topoisomerase II/histidine kinase"/>
    <property type="match status" value="1"/>
</dbReference>
<evidence type="ECO:0000256" key="12">
    <source>
        <dbReference type="ARBA" id="ARBA00022777"/>
    </source>
</evidence>
<evidence type="ECO:0000256" key="13">
    <source>
        <dbReference type="ARBA" id="ARBA00022840"/>
    </source>
</evidence>
<dbReference type="PANTHER" id="PTHR24421:SF10">
    <property type="entry name" value="NITRATE_NITRITE SENSOR PROTEIN NARQ"/>
    <property type="match status" value="1"/>
</dbReference>
<dbReference type="OrthoDB" id="977000at2"/>
<dbReference type="InterPro" id="IPR004358">
    <property type="entry name" value="Sig_transdc_His_kin-like_C"/>
</dbReference>
<keyword evidence="6" id="KW-0004">4Fe-4S</keyword>
<dbReference type="InterPro" id="IPR005467">
    <property type="entry name" value="His_kinase_dom"/>
</dbReference>
<proteinExistence type="predicted"/>
<dbReference type="EMBL" id="QBKT01000004">
    <property type="protein sequence ID" value="PTX61429.1"/>
    <property type="molecule type" value="Genomic_DNA"/>
</dbReference>
<evidence type="ECO:0000256" key="18">
    <source>
        <dbReference type="ARBA" id="ARBA00030800"/>
    </source>
</evidence>
<evidence type="ECO:0000256" key="17">
    <source>
        <dbReference type="ARBA" id="ARBA00024827"/>
    </source>
</evidence>
<dbReference type="PROSITE" id="PS50005">
    <property type="entry name" value="TPR"/>
    <property type="match status" value="1"/>
</dbReference>
<evidence type="ECO:0000259" key="22">
    <source>
        <dbReference type="PROSITE" id="PS50109"/>
    </source>
</evidence>
<dbReference type="CDD" id="cd16917">
    <property type="entry name" value="HATPase_UhpB-NarQ-NarX-like"/>
    <property type="match status" value="1"/>
</dbReference>
<dbReference type="InterPro" id="IPR050482">
    <property type="entry name" value="Sensor_HK_TwoCompSys"/>
</dbReference>
<evidence type="ECO:0000256" key="6">
    <source>
        <dbReference type="ARBA" id="ARBA00022485"/>
    </source>
</evidence>
<dbReference type="GO" id="GO:0016020">
    <property type="term" value="C:membrane"/>
    <property type="evidence" value="ECO:0007669"/>
    <property type="project" value="InterPro"/>
</dbReference>
<keyword evidence="11" id="KW-0547">Nucleotide-binding</keyword>
<feature type="chain" id="PRO_5015506754" description="Oxygen sensor histidine kinase NreB" evidence="21">
    <location>
        <begin position="27"/>
        <end position="673"/>
    </location>
</feature>
<dbReference type="PROSITE" id="PS50109">
    <property type="entry name" value="HIS_KIN"/>
    <property type="match status" value="1"/>
</dbReference>
<dbReference type="SMART" id="SM00028">
    <property type="entry name" value="TPR"/>
    <property type="match status" value="3"/>
</dbReference>
<organism evidence="23 24">
    <name type="scientific">Kordia periserrulae</name>
    <dbReference type="NCBI Taxonomy" id="701523"/>
    <lineage>
        <taxon>Bacteria</taxon>
        <taxon>Pseudomonadati</taxon>
        <taxon>Bacteroidota</taxon>
        <taxon>Flavobacteriia</taxon>
        <taxon>Flavobacteriales</taxon>
        <taxon>Flavobacteriaceae</taxon>
        <taxon>Kordia</taxon>
    </lineage>
</organism>
<comment type="caution">
    <text evidence="23">The sequence shown here is derived from an EMBL/GenBank/DDBJ whole genome shotgun (WGS) entry which is preliminary data.</text>
</comment>
<keyword evidence="8" id="KW-0597">Phosphoprotein</keyword>
<evidence type="ECO:0000256" key="4">
    <source>
        <dbReference type="ARBA" id="ARBA00012438"/>
    </source>
</evidence>
<comment type="subcellular location">
    <subcellularLocation>
        <location evidence="3">Cytoplasm</location>
    </subcellularLocation>
</comment>
<evidence type="ECO:0000313" key="23">
    <source>
        <dbReference type="EMBL" id="PTX61429.1"/>
    </source>
</evidence>
<evidence type="ECO:0000256" key="9">
    <source>
        <dbReference type="ARBA" id="ARBA00022679"/>
    </source>
</evidence>
<protein>
    <recommendedName>
        <fullName evidence="5">Oxygen sensor histidine kinase NreB</fullName>
        <ecNumber evidence="4">2.7.13.3</ecNumber>
    </recommendedName>
    <alternativeName>
        <fullName evidence="18">Nitrogen regulation protein B</fullName>
    </alternativeName>
</protein>
<gene>
    <name evidence="23" type="ORF">C8N46_10472</name>
</gene>
<dbReference type="Pfam" id="PF02518">
    <property type="entry name" value="HATPase_c"/>
    <property type="match status" value="1"/>
</dbReference>
<dbReference type="InterPro" id="IPR019734">
    <property type="entry name" value="TPR_rpt"/>
</dbReference>
<sequence length="673" mass="78209">MYNFNLAKKKYSIILFLLFLCHISNGQEQSVEKFEYVVSLIDSSEKIKEGKKELLLKAFAESDYITNDSLHNEAIYKLSTSFFSLRDSFNFKKINKIGIKLSEDLKDTATLANHYWDLGAFYKRHQQVDSAYISYDISQKLHKKIGKSSIAGRLLLRMARIEKDVKDYTGSEITTTNAIKIFEPLNDYKNLYNCYNNLGIVFNNLEEYGKAIKYHHDALGILSEIEDHNNDIKKAISLNNIGIVYQNLNNHEEAINIYNEALKNDSLPIKNIRLYATLIDNLAYSKFKLNDFKDLPDLFYKALHIRDSLDTPAGIVINKLHLSEYYWKLNDTLKSYQYAIEGRNLAKKVESNDHLLDLYKLLSEIEPKNASEHLRSYIRLTDSLTKVERSTRDKFTRIKFETDQYITKNKKLSDQINWIVAISTIIIFFAFLIYIITQQRTRNKELEMEQQQQRANEEIYNLMIDQQDKIEEGRKREKERISLELHDGILGRLFGTRLSLGSLNAKNDDDSKKIRQQYINELQSIEEEVRNISHELGLDNFDKSTSYSTMITNLLEEQSKITNFKYQIEDDDRIVWTDIPGHIKINIYRIIQESIQNINKYAQAENVILDFKKNDNRIILTIKDDGVGFDQDKRSSGIGLKNMKSRVALLHGQFTINSIPGKGTSISVDVPMT</sequence>
<keyword evidence="13" id="KW-0067">ATP-binding</keyword>
<keyword evidence="20" id="KW-1133">Transmembrane helix</keyword>
<comment type="cofactor">
    <cofactor evidence="2">
        <name>[4Fe-4S] cluster</name>
        <dbReference type="ChEBI" id="CHEBI:49883"/>
    </cofactor>
</comment>
<evidence type="ECO:0000256" key="20">
    <source>
        <dbReference type="SAM" id="Phobius"/>
    </source>
</evidence>
<keyword evidence="16" id="KW-0411">Iron-sulfur</keyword>
<evidence type="ECO:0000256" key="1">
    <source>
        <dbReference type="ARBA" id="ARBA00000085"/>
    </source>
</evidence>
<name>A0A2T6BZE1_9FLAO</name>
<keyword evidence="14" id="KW-0408">Iron</keyword>
<evidence type="ECO:0000256" key="21">
    <source>
        <dbReference type="SAM" id="SignalP"/>
    </source>
</evidence>
<dbReference type="SUPFAM" id="SSF48452">
    <property type="entry name" value="TPR-like"/>
    <property type="match status" value="2"/>
</dbReference>
<evidence type="ECO:0000256" key="3">
    <source>
        <dbReference type="ARBA" id="ARBA00004496"/>
    </source>
</evidence>
<keyword evidence="20" id="KW-0812">Transmembrane</keyword>
<comment type="catalytic activity">
    <reaction evidence="1">
        <text>ATP + protein L-histidine = ADP + protein N-phospho-L-histidine.</text>
        <dbReference type="EC" id="2.7.13.3"/>
    </reaction>
</comment>
<dbReference type="Gene3D" id="1.25.40.10">
    <property type="entry name" value="Tetratricopeptide repeat domain"/>
    <property type="match status" value="1"/>
</dbReference>
<evidence type="ECO:0000256" key="7">
    <source>
        <dbReference type="ARBA" id="ARBA00022490"/>
    </source>
</evidence>
<dbReference type="GO" id="GO:0046983">
    <property type="term" value="F:protein dimerization activity"/>
    <property type="evidence" value="ECO:0007669"/>
    <property type="project" value="InterPro"/>
</dbReference>
<dbReference type="GO" id="GO:0046872">
    <property type="term" value="F:metal ion binding"/>
    <property type="evidence" value="ECO:0007669"/>
    <property type="project" value="UniProtKB-KW"/>
</dbReference>
<dbReference type="CDD" id="cd22249">
    <property type="entry name" value="UDM1_RNF168_RNF169-like"/>
    <property type="match status" value="1"/>
</dbReference>
<feature type="transmembrane region" description="Helical" evidence="20">
    <location>
        <begin position="416"/>
        <end position="436"/>
    </location>
</feature>
<dbReference type="GO" id="GO:0005737">
    <property type="term" value="C:cytoplasm"/>
    <property type="evidence" value="ECO:0007669"/>
    <property type="project" value="UniProtKB-SubCell"/>
</dbReference>
<comment type="function">
    <text evidence="17">Member of the two-component regulatory system NreB/NreC involved in the control of dissimilatory nitrate/nitrite reduction in response to oxygen. NreB functions as a direct oxygen sensor histidine kinase which is autophosphorylated, in the absence of oxygen, probably at the conserved histidine residue, and transfers its phosphate group probably to a conserved aspartate residue of NreC. NreB/NreC activates the expression of the nitrate (narGHJI) and nitrite (nir) reductase operons, as well as the putative nitrate transporter gene narT.</text>
</comment>
<dbReference type="AlphaFoldDB" id="A0A2T6BZE1"/>
<dbReference type="SMART" id="SM00387">
    <property type="entry name" value="HATPase_c"/>
    <property type="match status" value="1"/>
</dbReference>
<dbReference type="InterPro" id="IPR003594">
    <property type="entry name" value="HATPase_dom"/>
</dbReference>
<dbReference type="Pfam" id="PF07730">
    <property type="entry name" value="HisKA_3"/>
    <property type="match status" value="1"/>
</dbReference>
<dbReference type="InterPro" id="IPR011712">
    <property type="entry name" value="Sig_transdc_His_kin_sub3_dim/P"/>
</dbReference>
<dbReference type="PANTHER" id="PTHR24421">
    <property type="entry name" value="NITRATE/NITRITE SENSOR PROTEIN NARX-RELATED"/>
    <property type="match status" value="1"/>
</dbReference>
<dbReference type="InterPro" id="IPR011990">
    <property type="entry name" value="TPR-like_helical_dom_sf"/>
</dbReference>
<dbReference type="EC" id="2.7.13.3" evidence="4"/>
<evidence type="ECO:0000256" key="14">
    <source>
        <dbReference type="ARBA" id="ARBA00023004"/>
    </source>
</evidence>
<dbReference type="Gene3D" id="1.20.5.1930">
    <property type="match status" value="1"/>
</dbReference>
<feature type="domain" description="Histidine kinase" evidence="22">
    <location>
        <begin position="587"/>
        <end position="673"/>
    </location>
</feature>
<dbReference type="GO" id="GO:0000155">
    <property type="term" value="F:phosphorelay sensor kinase activity"/>
    <property type="evidence" value="ECO:0007669"/>
    <property type="project" value="InterPro"/>
</dbReference>
<dbReference type="GO" id="GO:0005524">
    <property type="term" value="F:ATP binding"/>
    <property type="evidence" value="ECO:0007669"/>
    <property type="project" value="UniProtKB-KW"/>
</dbReference>
<dbReference type="Proteomes" id="UP000244090">
    <property type="component" value="Unassembled WGS sequence"/>
</dbReference>
<evidence type="ECO:0000256" key="10">
    <source>
        <dbReference type="ARBA" id="ARBA00022723"/>
    </source>
</evidence>
<evidence type="ECO:0000256" key="5">
    <source>
        <dbReference type="ARBA" id="ARBA00017322"/>
    </source>
</evidence>
<keyword evidence="19" id="KW-0802">TPR repeat</keyword>
<dbReference type="PRINTS" id="PR00344">
    <property type="entry name" value="BCTRLSENSOR"/>
</dbReference>